<feature type="transmembrane region" description="Helical" evidence="7">
    <location>
        <begin position="221"/>
        <end position="241"/>
    </location>
</feature>
<keyword evidence="6" id="KW-0175">Coiled coil</keyword>
<feature type="transmembrane region" description="Helical" evidence="7">
    <location>
        <begin position="182"/>
        <end position="201"/>
    </location>
</feature>
<dbReference type="AlphaFoldDB" id="A0A080LRX5"/>
<dbReference type="Pfam" id="PF02518">
    <property type="entry name" value="HATPase_c"/>
    <property type="match status" value="1"/>
</dbReference>
<keyword evidence="7" id="KW-0812">Transmembrane</keyword>
<dbReference type="GO" id="GO:0000160">
    <property type="term" value="P:phosphorelay signal transduction system"/>
    <property type="evidence" value="ECO:0007669"/>
    <property type="project" value="UniProtKB-KW"/>
</dbReference>
<evidence type="ECO:0000259" key="8">
    <source>
        <dbReference type="PROSITE" id="PS50109"/>
    </source>
</evidence>
<dbReference type="PROSITE" id="PS50109">
    <property type="entry name" value="HIS_KIN"/>
    <property type="match status" value="1"/>
</dbReference>
<evidence type="ECO:0000256" key="3">
    <source>
        <dbReference type="ARBA" id="ARBA00022679"/>
    </source>
</evidence>
<evidence type="ECO:0000256" key="4">
    <source>
        <dbReference type="ARBA" id="ARBA00022777"/>
    </source>
</evidence>
<evidence type="ECO:0000256" key="2">
    <source>
        <dbReference type="ARBA" id="ARBA00012438"/>
    </source>
</evidence>
<keyword evidence="3 9" id="KW-0808">Transferase</keyword>
<dbReference type="InterPro" id="IPR005467">
    <property type="entry name" value="His_kinase_dom"/>
</dbReference>
<dbReference type="CDD" id="cd16917">
    <property type="entry name" value="HATPase_UhpB-NarQ-NarX-like"/>
    <property type="match status" value="1"/>
</dbReference>
<proteinExistence type="predicted"/>
<dbReference type="PANTHER" id="PTHR24421">
    <property type="entry name" value="NITRATE/NITRITE SENSOR PROTEIN NARX-RELATED"/>
    <property type="match status" value="1"/>
</dbReference>
<dbReference type="PANTHER" id="PTHR24421:SF10">
    <property type="entry name" value="NITRATE_NITRITE SENSOR PROTEIN NARQ"/>
    <property type="match status" value="1"/>
</dbReference>
<feature type="transmembrane region" description="Helical" evidence="7">
    <location>
        <begin position="314"/>
        <end position="331"/>
    </location>
</feature>
<dbReference type="SUPFAM" id="SSF55874">
    <property type="entry name" value="ATPase domain of HSP90 chaperone/DNA topoisomerase II/histidine kinase"/>
    <property type="match status" value="1"/>
</dbReference>
<keyword evidence="7" id="KW-0472">Membrane</keyword>
<accession>A0A080LRX5</accession>
<dbReference type="Proteomes" id="UP000020077">
    <property type="component" value="Unassembled WGS sequence"/>
</dbReference>
<keyword evidence="4 9" id="KW-0418">Kinase</keyword>
<dbReference type="InterPro" id="IPR050482">
    <property type="entry name" value="Sensor_HK_TwoCompSys"/>
</dbReference>
<evidence type="ECO:0000256" key="5">
    <source>
        <dbReference type="ARBA" id="ARBA00023012"/>
    </source>
</evidence>
<keyword evidence="7" id="KW-1133">Transmembrane helix</keyword>
<protein>
    <recommendedName>
        <fullName evidence="2">histidine kinase</fullName>
        <ecNumber evidence="2">2.7.13.3</ecNumber>
    </recommendedName>
</protein>
<feature type="transmembrane region" description="Helical" evidence="7">
    <location>
        <begin position="337"/>
        <end position="359"/>
    </location>
</feature>
<dbReference type="EC" id="2.7.13.3" evidence="2"/>
<evidence type="ECO:0000313" key="9">
    <source>
        <dbReference type="EMBL" id="KFB71026.1"/>
    </source>
</evidence>
<feature type="transmembrane region" description="Helical" evidence="7">
    <location>
        <begin position="366"/>
        <end position="386"/>
    </location>
</feature>
<dbReference type="SMART" id="SM00387">
    <property type="entry name" value="HATPase_c"/>
    <property type="match status" value="1"/>
</dbReference>
<feature type="transmembrane region" description="Helical" evidence="7">
    <location>
        <begin position="248"/>
        <end position="268"/>
    </location>
</feature>
<evidence type="ECO:0000313" key="10">
    <source>
        <dbReference type="Proteomes" id="UP000020077"/>
    </source>
</evidence>
<sequence length="685" mass="75403">MSFGAWVWASIRGRLDSLLVPSLWLVAAPACLAVLFLVVRPGDGAAHVRFAHAERWIEPLAGYSFDKAGFSALLHAVPDFSAARWTPMPLPDVVLLPAISSEPDPPEMARAWLRVRYTPLATATPGEPLALYGTRIMGGAWSVWVNGELIETSLDDWRMQWNRPLLAKLPLRHSLAGKPIDIIVAVPYRIAQGYAVGTLSAGPLSALRPLNDSRVFFQSTLPQAGILVALLLGLLSFQFWLARPSETAHLLLTLTAVAWFVFNLQYFFDFSDDEVAALWFGALVDAAAAWLLAFLCLFAFRFEQRRFPRLEKALLGYALGVSLVTLPLWQWHVTALLLQHTVDLVLGVGVTGLLTWLALRGGSLEFRIITLALWSLAAFAAHDLWFLSSQRSPDGVHLFPYATFLLFGAFLFSLQRRYLGALDGIEALNVSLEQRLREREADLEARHGQLRQVEQQKALLQERQRLMQDMHDGLGSALVSSLVLVEQGRLPPAGLASILRECVDELRLVIDSLEPVTHDLVSLLATLRHRLGDRLAAAGIRIDWAMADLPPLPWLDPPQALQVLRIVQEALTNVLKHARASELRITARQETDSAGRQVVIVEIADDGVGFSPLAATAGRGLRNMRERARRLGGALAVTAAAGEGTRVELRLPVAIDAPAALATPHQTTGVFACRRKRGRRRSDSG</sequence>
<comment type="caution">
    <text evidence="9">The sequence shown here is derived from an EMBL/GenBank/DDBJ whole genome shotgun (WGS) entry which is preliminary data.</text>
</comment>
<evidence type="ECO:0000256" key="6">
    <source>
        <dbReference type="SAM" id="Coils"/>
    </source>
</evidence>
<feature type="transmembrane region" description="Helical" evidence="7">
    <location>
        <begin position="280"/>
        <end position="302"/>
    </location>
</feature>
<evidence type="ECO:0000256" key="1">
    <source>
        <dbReference type="ARBA" id="ARBA00000085"/>
    </source>
</evidence>
<name>A0A080LRX5_9PROT</name>
<comment type="catalytic activity">
    <reaction evidence="1">
        <text>ATP + protein L-histidine = ADP + protein N-phospho-L-histidine.</text>
        <dbReference type="EC" id="2.7.13.3"/>
    </reaction>
</comment>
<dbReference type="Gene3D" id="3.30.565.10">
    <property type="entry name" value="Histidine kinase-like ATPase, C-terminal domain"/>
    <property type="match status" value="1"/>
</dbReference>
<evidence type="ECO:0000256" key="7">
    <source>
        <dbReference type="SAM" id="Phobius"/>
    </source>
</evidence>
<reference evidence="9 10" key="1">
    <citation type="submission" date="2014-02" db="EMBL/GenBank/DDBJ databases">
        <title>Expanding our view of genomic diversity in Candidatus Accumulibacter clades.</title>
        <authorList>
            <person name="Skennerton C.T."/>
            <person name="Barr J.J."/>
            <person name="Slater F.R."/>
            <person name="Bond P.L."/>
            <person name="Tyson G.W."/>
        </authorList>
    </citation>
    <scope>NUCLEOTIDE SEQUENCE [LARGE SCALE GENOMIC DNA]</scope>
    <source>
        <strain evidence="10">BA-91</strain>
    </source>
</reference>
<dbReference type="InterPro" id="IPR003594">
    <property type="entry name" value="HATPase_dom"/>
</dbReference>
<feature type="transmembrane region" description="Helical" evidence="7">
    <location>
        <begin position="398"/>
        <end position="414"/>
    </location>
</feature>
<feature type="domain" description="Histidine kinase" evidence="8">
    <location>
        <begin position="465"/>
        <end position="655"/>
    </location>
</feature>
<feature type="coiled-coil region" evidence="6">
    <location>
        <begin position="422"/>
        <end position="470"/>
    </location>
</feature>
<organism evidence="9 10">
    <name type="scientific">Candidatus Accumulibacter phosphatis</name>
    <dbReference type="NCBI Taxonomy" id="327160"/>
    <lineage>
        <taxon>Bacteria</taxon>
        <taxon>Pseudomonadati</taxon>
        <taxon>Pseudomonadota</taxon>
        <taxon>Betaproteobacteria</taxon>
        <taxon>Candidatus Accumulibacter</taxon>
    </lineage>
</organism>
<dbReference type="EMBL" id="JDVG02000607">
    <property type="protein sequence ID" value="KFB71026.1"/>
    <property type="molecule type" value="Genomic_DNA"/>
</dbReference>
<gene>
    <name evidence="9" type="primary">liaS_2</name>
    <name evidence="9" type="ORF">AW09_003860</name>
</gene>
<feature type="transmembrane region" description="Helical" evidence="7">
    <location>
        <begin position="20"/>
        <end position="39"/>
    </location>
</feature>
<keyword evidence="5" id="KW-0902">Two-component regulatory system</keyword>
<dbReference type="GO" id="GO:0004673">
    <property type="term" value="F:protein histidine kinase activity"/>
    <property type="evidence" value="ECO:0007669"/>
    <property type="project" value="UniProtKB-EC"/>
</dbReference>
<dbReference type="InterPro" id="IPR036890">
    <property type="entry name" value="HATPase_C_sf"/>
</dbReference>